<reference evidence="7" key="1">
    <citation type="submission" date="2022-11" db="EMBL/GenBank/DDBJ databases">
        <authorList>
            <person name="Kikuchi T."/>
        </authorList>
    </citation>
    <scope>NUCLEOTIDE SEQUENCE</scope>
    <source>
        <strain evidence="7">PS1010</strain>
    </source>
</reference>
<dbReference type="Gene3D" id="1.20.1070.10">
    <property type="entry name" value="Rhodopsin 7-helix transmembrane proteins"/>
    <property type="match status" value="1"/>
</dbReference>
<dbReference type="SUPFAM" id="SSF81321">
    <property type="entry name" value="Family A G protein-coupled receptor-like"/>
    <property type="match status" value="1"/>
</dbReference>
<dbReference type="PROSITE" id="PS50262">
    <property type="entry name" value="G_PROTEIN_RECEP_F1_2"/>
    <property type="match status" value="1"/>
</dbReference>
<dbReference type="Proteomes" id="UP001152747">
    <property type="component" value="Unassembled WGS sequence"/>
</dbReference>
<evidence type="ECO:0000256" key="4">
    <source>
        <dbReference type="ARBA" id="ARBA00023136"/>
    </source>
</evidence>
<protein>
    <recommendedName>
        <fullName evidence="6">G-protein coupled receptors family 1 profile domain-containing protein</fullName>
    </recommendedName>
</protein>
<keyword evidence="3 5" id="KW-1133">Transmembrane helix</keyword>
<dbReference type="EMBL" id="CANHGI010000005">
    <property type="protein sequence ID" value="CAI5450055.1"/>
    <property type="molecule type" value="Genomic_DNA"/>
</dbReference>
<name>A0A9P1N3J1_9PELO</name>
<feature type="transmembrane region" description="Helical" evidence="5">
    <location>
        <begin position="82"/>
        <end position="103"/>
    </location>
</feature>
<organism evidence="7 8">
    <name type="scientific">Caenorhabditis angaria</name>
    <dbReference type="NCBI Taxonomy" id="860376"/>
    <lineage>
        <taxon>Eukaryota</taxon>
        <taxon>Metazoa</taxon>
        <taxon>Ecdysozoa</taxon>
        <taxon>Nematoda</taxon>
        <taxon>Chromadorea</taxon>
        <taxon>Rhabditida</taxon>
        <taxon>Rhabditina</taxon>
        <taxon>Rhabditomorpha</taxon>
        <taxon>Rhabditoidea</taxon>
        <taxon>Rhabditidae</taxon>
        <taxon>Peloderinae</taxon>
        <taxon>Caenorhabditis</taxon>
    </lineage>
</organism>
<feature type="transmembrane region" description="Helical" evidence="5">
    <location>
        <begin position="12"/>
        <end position="35"/>
    </location>
</feature>
<dbReference type="PANTHER" id="PTHR23360:SF10">
    <property type="entry name" value="G-PROTEIN COUPLED RECEPTORS FAMILY 1 PROFILE DOMAIN-CONTAINING PROTEIN"/>
    <property type="match status" value="1"/>
</dbReference>
<evidence type="ECO:0000256" key="1">
    <source>
        <dbReference type="ARBA" id="ARBA00004370"/>
    </source>
</evidence>
<comment type="caution">
    <text evidence="7">The sequence shown here is derived from an EMBL/GenBank/DDBJ whole genome shotgun (WGS) entry which is preliminary data.</text>
</comment>
<sequence length="325" mass="36236">MFDWINPWMLPLGFFFFICSTIGVIGNTIMIYCTVKTKRFRSPCHILICATCLADLLHVLGQFPFCVHLFGNLTSTQAQCYYMLIIPIIGFTTGGPLILSMGIDRIIAVKFPTRYRYYQEEPKSYIIAQLSFPVLYAIFFIGYGFVLRDTSVKNQITCSNPLSLNGTSFQVYTYTGALIYILVFFIYLSVYLMLKSNKASARFKNVFRSIMVTVGFVLFGWVSTTVANTLSYAVTDNELTAVLIQMYAGITVNIAAASNVFVFFAINTEYREVISVIVGLKARVNSQVMEASSTTGGALSKKGSIPNNNTVSTNTNARRMTLVTV</sequence>
<dbReference type="InterPro" id="IPR017452">
    <property type="entry name" value="GPCR_Rhodpsn_7TM"/>
</dbReference>
<dbReference type="AlphaFoldDB" id="A0A9P1N3J1"/>
<feature type="transmembrane region" description="Helical" evidence="5">
    <location>
        <begin position="171"/>
        <end position="194"/>
    </location>
</feature>
<dbReference type="SMART" id="SM01381">
    <property type="entry name" value="7TM_GPCR_Srsx"/>
    <property type="match status" value="1"/>
</dbReference>
<keyword evidence="4 5" id="KW-0472">Membrane</keyword>
<feature type="transmembrane region" description="Helical" evidence="5">
    <location>
        <begin position="244"/>
        <end position="266"/>
    </location>
</feature>
<dbReference type="Pfam" id="PF10320">
    <property type="entry name" value="7TM_GPCR_Srsx"/>
    <property type="match status" value="1"/>
</dbReference>
<evidence type="ECO:0000256" key="5">
    <source>
        <dbReference type="SAM" id="Phobius"/>
    </source>
</evidence>
<gene>
    <name evidence="7" type="ORF">CAMP_LOCUS12692</name>
</gene>
<dbReference type="OrthoDB" id="5820127at2759"/>
<feature type="domain" description="G-protein coupled receptors family 1 profile" evidence="6">
    <location>
        <begin position="26"/>
        <end position="263"/>
    </location>
</feature>
<dbReference type="GO" id="GO:0016020">
    <property type="term" value="C:membrane"/>
    <property type="evidence" value="ECO:0007669"/>
    <property type="project" value="UniProtKB-SubCell"/>
</dbReference>
<dbReference type="InterPro" id="IPR019424">
    <property type="entry name" value="7TM_GPCR_Srsx"/>
</dbReference>
<feature type="transmembrane region" description="Helical" evidence="5">
    <location>
        <begin position="124"/>
        <end position="146"/>
    </location>
</feature>
<dbReference type="PANTHER" id="PTHR23360">
    <property type="entry name" value="G-PROTEIN COUPLED RECEPTORS FAMILY 1 PROFILE DOMAIN-CONTAINING PROTEIN-RELATED"/>
    <property type="match status" value="1"/>
</dbReference>
<evidence type="ECO:0000313" key="7">
    <source>
        <dbReference type="EMBL" id="CAI5450055.1"/>
    </source>
</evidence>
<keyword evidence="8" id="KW-1185">Reference proteome</keyword>
<dbReference type="InterPro" id="IPR000276">
    <property type="entry name" value="GPCR_Rhodpsn"/>
</dbReference>
<accession>A0A9P1N3J1</accession>
<evidence type="ECO:0000256" key="2">
    <source>
        <dbReference type="ARBA" id="ARBA00022692"/>
    </source>
</evidence>
<feature type="transmembrane region" description="Helical" evidence="5">
    <location>
        <begin position="47"/>
        <end position="70"/>
    </location>
</feature>
<evidence type="ECO:0000256" key="3">
    <source>
        <dbReference type="ARBA" id="ARBA00022989"/>
    </source>
</evidence>
<evidence type="ECO:0000259" key="6">
    <source>
        <dbReference type="PROSITE" id="PS50262"/>
    </source>
</evidence>
<evidence type="ECO:0000313" key="8">
    <source>
        <dbReference type="Proteomes" id="UP001152747"/>
    </source>
</evidence>
<keyword evidence="2 5" id="KW-0812">Transmembrane</keyword>
<dbReference type="GO" id="GO:0004930">
    <property type="term" value="F:G protein-coupled receptor activity"/>
    <property type="evidence" value="ECO:0007669"/>
    <property type="project" value="InterPro"/>
</dbReference>
<feature type="transmembrane region" description="Helical" evidence="5">
    <location>
        <begin position="206"/>
        <end position="224"/>
    </location>
</feature>
<dbReference type="CDD" id="cd00637">
    <property type="entry name" value="7tm_classA_rhodopsin-like"/>
    <property type="match status" value="1"/>
</dbReference>
<dbReference type="InterPro" id="IPR047130">
    <property type="entry name" value="7TM_GPCR_Srsx_nematod"/>
</dbReference>
<proteinExistence type="predicted"/>
<comment type="subcellular location">
    <subcellularLocation>
        <location evidence="1">Membrane</location>
    </subcellularLocation>
</comment>